<name>A0A9W9DXG9_9AGAR</name>
<reference evidence="1" key="1">
    <citation type="submission" date="2022-08" db="EMBL/GenBank/DDBJ databases">
        <authorList>
            <consortium name="DOE Joint Genome Institute"/>
            <person name="Min B."/>
            <person name="Riley R."/>
            <person name="Sierra-Patev S."/>
            <person name="Naranjo-Ortiz M."/>
            <person name="Looney B."/>
            <person name="Konkel Z."/>
            <person name="Slot J.C."/>
            <person name="Sakamoto Y."/>
            <person name="Steenwyk J.L."/>
            <person name="Rokas A."/>
            <person name="Carro J."/>
            <person name="Camarero S."/>
            <person name="Ferreira P."/>
            <person name="Molpeceres G."/>
            <person name="Ruiz-Duenas F.J."/>
            <person name="Serrano A."/>
            <person name="Henrissat B."/>
            <person name="Drula E."/>
            <person name="Hughes K.W."/>
            <person name="Mata J.L."/>
            <person name="Ishikawa N.K."/>
            <person name="Vargas-Isla R."/>
            <person name="Ushijima S."/>
            <person name="Smith C.A."/>
            <person name="Ahrendt S."/>
            <person name="Andreopoulos W."/>
            <person name="He G."/>
            <person name="Labutti K."/>
            <person name="Lipzen A."/>
            <person name="Ng V."/>
            <person name="Sandor L."/>
            <person name="Barry K."/>
            <person name="Martinez A.T."/>
            <person name="Xiao Y."/>
            <person name="Gibbons J.G."/>
            <person name="Terashima K."/>
            <person name="Hibbett D.S."/>
            <person name="Grigoriev I.V."/>
        </authorList>
    </citation>
    <scope>NUCLEOTIDE SEQUENCE</scope>
    <source>
        <strain evidence="1">Sp2 HRB7682 ss15</strain>
    </source>
</reference>
<protein>
    <submittedName>
        <fullName evidence="1">Uncharacterized protein</fullName>
    </submittedName>
</protein>
<dbReference type="InterPro" id="IPR035918">
    <property type="entry name" value="CytB_endotoxin-like_sf"/>
</dbReference>
<dbReference type="Proteomes" id="UP001150238">
    <property type="component" value="Unassembled WGS sequence"/>
</dbReference>
<comment type="caution">
    <text evidence="1">The sequence shown here is derived from an EMBL/GenBank/DDBJ whole genome shotgun (WGS) entry which is preliminary data.</text>
</comment>
<proteinExistence type="predicted"/>
<sequence length="195" mass="21378">MMQSVLSNRWQKLAQIFSQLRSSSQSLPHTIFDPVMEPSGSIGKVLFERSAPTKGTISFSFIRMVMPLVGEEGGRELIKGSSHKPTLGRTHEPIIRPDELSAVSNIADYIVYFVTQIVGVSIDADAIYATVLNAFTNLEWASESGFADFSSSSTGTNSSWEYRITFSAPYSGSSNTFLSFVSTILLEADIKNRSS</sequence>
<evidence type="ECO:0000313" key="2">
    <source>
        <dbReference type="Proteomes" id="UP001150238"/>
    </source>
</evidence>
<dbReference type="SUPFAM" id="SSF55676">
    <property type="entry name" value="CytB endotoxin-like"/>
    <property type="match status" value="1"/>
</dbReference>
<dbReference type="Gene3D" id="3.40.198.10">
    <property type="entry name" value="Delta-endotoxin CytB-like"/>
    <property type="match status" value="1"/>
</dbReference>
<dbReference type="AlphaFoldDB" id="A0A9W9DXG9"/>
<accession>A0A9W9DXG9</accession>
<dbReference type="EMBL" id="JANVFS010000006">
    <property type="protein sequence ID" value="KAJ4491186.1"/>
    <property type="molecule type" value="Genomic_DNA"/>
</dbReference>
<gene>
    <name evidence="1" type="ORF">C8J55DRAFT_503588</name>
</gene>
<evidence type="ECO:0000313" key="1">
    <source>
        <dbReference type="EMBL" id="KAJ4491186.1"/>
    </source>
</evidence>
<reference evidence="1" key="2">
    <citation type="journal article" date="2023" name="Proc. Natl. Acad. Sci. U.S.A.">
        <title>A global phylogenomic analysis of the shiitake genus Lentinula.</title>
        <authorList>
            <person name="Sierra-Patev S."/>
            <person name="Min B."/>
            <person name="Naranjo-Ortiz M."/>
            <person name="Looney B."/>
            <person name="Konkel Z."/>
            <person name="Slot J.C."/>
            <person name="Sakamoto Y."/>
            <person name="Steenwyk J.L."/>
            <person name="Rokas A."/>
            <person name="Carro J."/>
            <person name="Camarero S."/>
            <person name="Ferreira P."/>
            <person name="Molpeceres G."/>
            <person name="Ruiz-Duenas F.J."/>
            <person name="Serrano A."/>
            <person name="Henrissat B."/>
            <person name="Drula E."/>
            <person name="Hughes K.W."/>
            <person name="Mata J.L."/>
            <person name="Ishikawa N.K."/>
            <person name="Vargas-Isla R."/>
            <person name="Ushijima S."/>
            <person name="Smith C.A."/>
            <person name="Donoghue J."/>
            <person name="Ahrendt S."/>
            <person name="Andreopoulos W."/>
            <person name="He G."/>
            <person name="LaButti K."/>
            <person name="Lipzen A."/>
            <person name="Ng V."/>
            <person name="Riley R."/>
            <person name="Sandor L."/>
            <person name="Barry K."/>
            <person name="Martinez A.T."/>
            <person name="Xiao Y."/>
            <person name="Gibbons J.G."/>
            <person name="Terashima K."/>
            <person name="Grigoriev I.V."/>
            <person name="Hibbett D."/>
        </authorList>
    </citation>
    <scope>NUCLEOTIDE SEQUENCE</scope>
    <source>
        <strain evidence="1">Sp2 HRB7682 ss15</strain>
    </source>
</reference>
<organism evidence="1 2">
    <name type="scientific">Lentinula lateritia</name>
    <dbReference type="NCBI Taxonomy" id="40482"/>
    <lineage>
        <taxon>Eukaryota</taxon>
        <taxon>Fungi</taxon>
        <taxon>Dikarya</taxon>
        <taxon>Basidiomycota</taxon>
        <taxon>Agaricomycotina</taxon>
        <taxon>Agaricomycetes</taxon>
        <taxon>Agaricomycetidae</taxon>
        <taxon>Agaricales</taxon>
        <taxon>Marasmiineae</taxon>
        <taxon>Omphalotaceae</taxon>
        <taxon>Lentinula</taxon>
    </lineage>
</organism>